<dbReference type="AlphaFoldDB" id="A0AAX4H6L5"/>
<dbReference type="RefSeq" id="XP_062876556.1">
    <property type="nucleotide sequence ID" value="XM_063020486.1"/>
</dbReference>
<accession>A0AAX4H6L5</accession>
<dbReference type="PANTHER" id="PTHR10695:SF46">
    <property type="entry name" value="BIFUNCTIONAL COENZYME A SYNTHASE-RELATED"/>
    <property type="match status" value="1"/>
</dbReference>
<dbReference type="InterPro" id="IPR004821">
    <property type="entry name" value="Cyt_trans-like"/>
</dbReference>
<dbReference type="GeneID" id="88172501"/>
<keyword evidence="3" id="KW-1185">Reference proteome</keyword>
<evidence type="ECO:0000259" key="1">
    <source>
        <dbReference type="Pfam" id="PF01467"/>
    </source>
</evidence>
<sequence>MTYVLIALQEAQIGNSQLYNDIIKQWSQEYTGCDVLVTSPVHTSAQLASILLQIYSELRVHILDAGFDHEFDINVLFRPLDRNYAAKFKLAGHVVEGIDDGFIELHTNLENISKTDEGPLQSDSLKKADLNDIALVSESIDLGSASCVAVGGTFDHLHDGHKILLLLTALCAGSKIIVGVTGDELLKLKKYREFLEPLSVRMKSVCDFLQMIMSPRQRFEIYQINDICGPTGYIDHIDALVISQETRLGAEFVNARRGERGYRLLKVVCADVVGGEGNAENNWKGKLSSTDMRAMKAKRQKVT</sequence>
<feature type="domain" description="Cytidyltransferase-like" evidence="1">
    <location>
        <begin position="150"/>
        <end position="293"/>
    </location>
</feature>
<dbReference type="PANTHER" id="PTHR10695">
    <property type="entry name" value="DEPHOSPHO-COA KINASE-RELATED"/>
    <property type="match status" value="1"/>
</dbReference>
<evidence type="ECO:0000313" key="2">
    <source>
        <dbReference type="EMBL" id="WPK24173.1"/>
    </source>
</evidence>
<dbReference type="Pfam" id="PF01467">
    <property type="entry name" value="CTP_transf_like"/>
    <property type="match status" value="1"/>
</dbReference>
<dbReference type="Gene3D" id="3.40.50.620">
    <property type="entry name" value="HUPs"/>
    <property type="match status" value="1"/>
</dbReference>
<dbReference type="Proteomes" id="UP001338582">
    <property type="component" value="Chromosome 2"/>
</dbReference>
<organism evidence="2 3">
    <name type="scientific">Australozyma saopauloensis</name>
    <dbReference type="NCBI Taxonomy" id="291208"/>
    <lineage>
        <taxon>Eukaryota</taxon>
        <taxon>Fungi</taxon>
        <taxon>Dikarya</taxon>
        <taxon>Ascomycota</taxon>
        <taxon>Saccharomycotina</taxon>
        <taxon>Pichiomycetes</taxon>
        <taxon>Metschnikowiaceae</taxon>
        <taxon>Australozyma</taxon>
    </lineage>
</organism>
<dbReference type="GO" id="GO:0004140">
    <property type="term" value="F:dephospho-CoA kinase activity"/>
    <property type="evidence" value="ECO:0007669"/>
    <property type="project" value="TreeGrafter"/>
</dbReference>
<dbReference type="SUPFAM" id="SSF52374">
    <property type="entry name" value="Nucleotidylyl transferase"/>
    <property type="match status" value="1"/>
</dbReference>
<dbReference type="EMBL" id="CP138895">
    <property type="protein sequence ID" value="WPK24173.1"/>
    <property type="molecule type" value="Genomic_DNA"/>
</dbReference>
<gene>
    <name evidence="2" type="ORF">PUMCH_001436</name>
</gene>
<evidence type="ECO:0000313" key="3">
    <source>
        <dbReference type="Proteomes" id="UP001338582"/>
    </source>
</evidence>
<dbReference type="InterPro" id="IPR014729">
    <property type="entry name" value="Rossmann-like_a/b/a_fold"/>
</dbReference>
<dbReference type="GO" id="GO:0015937">
    <property type="term" value="P:coenzyme A biosynthetic process"/>
    <property type="evidence" value="ECO:0007669"/>
    <property type="project" value="TreeGrafter"/>
</dbReference>
<reference evidence="2 3" key="1">
    <citation type="submission" date="2023-10" db="EMBL/GenBank/DDBJ databases">
        <title>Draft Genome Sequence of Candida saopaulonensis from a very Premature Infant with Sepsis.</title>
        <authorList>
            <person name="Ning Y."/>
            <person name="Dai R."/>
            <person name="Xiao M."/>
            <person name="Xu Y."/>
            <person name="Yan Q."/>
            <person name="Zhang L."/>
        </authorList>
    </citation>
    <scope>NUCLEOTIDE SEQUENCE [LARGE SCALE GENOMIC DNA]</scope>
    <source>
        <strain evidence="2 3">19XY460</strain>
    </source>
</reference>
<name>A0AAX4H6L5_9ASCO</name>
<dbReference type="NCBIfam" id="NF001985">
    <property type="entry name" value="PRK00777.1"/>
    <property type="match status" value="1"/>
</dbReference>
<proteinExistence type="predicted"/>
<protein>
    <recommendedName>
        <fullName evidence="1">Cytidyltransferase-like domain-containing protein</fullName>
    </recommendedName>
</protein>
<dbReference type="KEGG" id="asau:88172501"/>